<evidence type="ECO:0000313" key="1">
    <source>
        <dbReference type="EMBL" id="MEJ8662205.1"/>
    </source>
</evidence>
<gene>
    <name evidence="1" type="ORF">WKI58_38030</name>
</gene>
<comment type="caution">
    <text evidence="1">The sequence shown here is derived from an EMBL/GenBank/DDBJ whole genome shotgun (WGS) entry which is preliminary data.</text>
</comment>
<protein>
    <submittedName>
        <fullName evidence="1">ISL3 family transposase</fullName>
    </submittedName>
</protein>
<proteinExistence type="predicted"/>
<dbReference type="EMBL" id="JBBKAI010000002">
    <property type="protein sequence ID" value="MEJ8662205.1"/>
    <property type="molecule type" value="Genomic_DNA"/>
</dbReference>
<reference evidence="1" key="1">
    <citation type="submission" date="2024-03" db="EMBL/GenBank/DDBJ databases">
        <title>Novel Streptomyces species of biotechnological and ecological value are a feature of Machair soil.</title>
        <authorList>
            <person name="Prole J.R."/>
            <person name="Goodfellow M."/>
            <person name="Allenby N."/>
            <person name="Ward A.C."/>
        </authorList>
    </citation>
    <scope>NUCLEOTIDE SEQUENCE</scope>
    <source>
        <strain evidence="1">MS1.AVA.4</strain>
    </source>
</reference>
<name>A0ACC6QV76_9ACTN</name>
<keyword evidence="2" id="KW-1185">Reference proteome</keyword>
<accession>A0ACC6QV76</accession>
<dbReference type="Proteomes" id="UP001375539">
    <property type="component" value="Unassembled WGS sequence"/>
</dbReference>
<organism evidence="1 2">
    <name type="scientific">Streptomyces pratisoli</name>
    <dbReference type="NCBI Taxonomy" id="3139917"/>
    <lineage>
        <taxon>Bacteria</taxon>
        <taxon>Bacillati</taxon>
        <taxon>Actinomycetota</taxon>
        <taxon>Actinomycetes</taxon>
        <taxon>Kitasatosporales</taxon>
        <taxon>Streptomycetaceae</taxon>
        <taxon>Streptomyces</taxon>
    </lineage>
</organism>
<evidence type="ECO:0000313" key="2">
    <source>
        <dbReference type="Proteomes" id="UP001375539"/>
    </source>
</evidence>
<sequence>MCGSGVLGRLLPHLSGVVVESIKRTGGVITLRAGCQSLPARCPGCGMPSWRVHGRYVRRLGDAPVAGSPVVIELIVRRFKCLSSRCPAVTFAEQIEGLTRPHARQTPVLRSMLTSIALCLAGRPGARLAAALGIRIAKDALLDLLRSVPQPAVGTVRFLGVDDFALRKGDSYATILVDLEARRPVDVLPGRDAEPLADWLRGHPEVEIICRDRAGAYAEGARNGAPQATQVADAWHLWRNLAEAVERTVGSHHGCVRAAFADPPVTDEATARDLVTPEPSEAVAVPFVPPAGTLDANGQPRRMVARTTERYMAVQALLAEGKSLAAIGRILRLDHSTVRRFVRAAGSLDELLVKATGRLSVLDDHKPYLHARWLEGCHDIPQLHRELRERGFTGSVQCLRRYFRAFRPPRQSGRQRQPVSRPQPKPAPKPRRVVRWIMTNPQYLAAADAAELKEIRTVCPHLDAAARHVHDFAEMLHHLRGDQLPDWMERVLADDLPALHSLVSGLRRDFDAVTAGLSTPWSSGQVEGHVTRVKLLKRMAYGRANLDLLRQRVLLGP</sequence>